<dbReference type="GO" id="GO:0005634">
    <property type="term" value="C:nucleus"/>
    <property type="evidence" value="ECO:0007669"/>
    <property type="project" value="TreeGrafter"/>
</dbReference>
<proteinExistence type="predicted"/>
<dbReference type="PANTHER" id="PTHR12341">
    <property type="entry name" value="5'-&gt;3' EXORIBONUCLEASE"/>
    <property type="match status" value="1"/>
</dbReference>
<dbReference type="AlphaFoldDB" id="A0A6C0EEX0"/>
<dbReference type="EMBL" id="MN739805">
    <property type="protein sequence ID" value="QHT26953.1"/>
    <property type="molecule type" value="Genomic_DNA"/>
</dbReference>
<name>A0A6C0EEX0_9ZZZZ</name>
<dbReference type="GO" id="GO:0003723">
    <property type="term" value="F:RNA binding"/>
    <property type="evidence" value="ECO:0007669"/>
    <property type="project" value="TreeGrafter"/>
</dbReference>
<dbReference type="PANTHER" id="PTHR12341:SF7">
    <property type="entry name" value="5'-3' EXORIBONUCLEASE 1"/>
    <property type="match status" value="1"/>
</dbReference>
<accession>A0A6C0EEX0</accession>
<sequence length="703" mass="84595">MGILQFYKKLVKLCNNNAIIEIDRKFIEKKWDYLYFDFQSILYTTYQLFSSEINYFIKLMFHIRYLINANKSIHNNYKSIIEYIIYKYENYFIQIFKDNFIDLKNGILSYDIDIIDNILSLKYNDEDILIDILTDYVIILVKEISNHHLKFKNTYDRTFIFFDGIPTKSKIKEQLSRKIYPEIIKNIKYDLNNNTIDEEKEINEKLLNDSPPSIGIGKPIIHKIKEKLIKVNDSIRGRFNINNLENYGEAEHQMMAYLNNNLDIFQNANILLVSPDADIILLSIINYTKKIYIDIMRVNTEDEKSNIVDYKLNNNEIISPFYYKNGYIFIQKIIECLNLRSSQEQIDISFILLLLGDDFLPIIPEININSLNDIINAYKKLNINIIDIKNKSSDTTTHSDTIICQQCKYDLNYYNFIRLIKELDKIPKQKSKSLDKHFIHREKNKIHDLNKFYFYTDYDYKFEMFEKLYYLSKGIYKNKKHKLEIIMNNKILSLKINNQQIKNYLEGCQFIFDIYLNNKIKNYNWVYNYENAPYLENIYAYLKDKELGDFEEIFDYVGSNNPNKFLSYKTYQDYMEYLKKRNIINILKKNKIREKITDENIQDFEKEYFIYRNIKNIFQCSSNKKYINKCIDIQIYDIPDEMIVDIDLDIINMNTDLIKMVKTKPTDIVNKIIDLPELIGGNNKKYYFKYLKYKNKYLEFKSM</sequence>
<dbReference type="InterPro" id="IPR027073">
    <property type="entry name" value="5_3_exoribonuclease"/>
</dbReference>
<reference evidence="1" key="1">
    <citation type="journal article" date="2020" name="Nature">
        <title>Giant virus diversity and host interactions through global metagenomics.</title>
        <authorList>
            <person name="Schulz F."/>
            <person name="Roux S."/>
            <person name="Paez-Espino D."/>
            <person name="Jungbluth S."/>
            <person name="Walsh D.A."/>
            <person name="Denef V.J."/>
            <person name="McMahon K.D."/>
            <person name="Konstantinidis K.T."/>
            <person name="Eloe-Fadrosh E.A."/>
            <person name="Kyrpides N.C."/>
            <person name="Woyke T."/>
        </authorList>
    </citation>
    <scope>NUCLEOTIDE SEQUENCE</scope>
    <source>
        <strain evidence="1">GVMAG-M-3300023179-2</strain>
    </source>
</reference>
<protein>
    <recommendedName>
        <fullName evidence="2">Xrn1 N-terminal domain-containing protein</fullName>
    </recommendedName>
</protein>
<dbReference type="GO" id="GO:0004534">
    <property type="term" value="F:5'-3' RNA exonuclease activity"/>
    <property type="evidence" value="ECO:0007669"/>
    <property type="project" value="TreeGrafter"/>
</dbReference>
<evidence type="ECO:0000313" key="1">
    <source>
        <dbReference type="EMBL" id="QHT26953.1"/>
    </source>
</evidence>
<dbReference type="GO" id="GO:0000956">
    <property type="term" value="P:nuclear-transcribed mRNA catabolic process"/>
    <property type="evidence" value="ECO:0007669"/>
    <property type="project" value="TreeGrafter"/>
</dbReference>
<evidence type="ECO:0008006" key="2">
    <source>
        <dbReference type="Google" id="ProtNLM"/>
    </source>
</evidence>
<organism evidence="1">
    <name type="scientific">viral metagenome</name>
    <dbReference type="NCBI Taxonomy" id="1070528"/>
    <lineage>
        <taxon>unclassified sequences</taxon>
        <taxon>metagenomes</taxon>
        <taxon>organismal metagenomes</taxon>
    </lineage>
</organism>